<dbReference type="Proteomes" id="UP001596473">
    <property type="component" value="Unassembled WGS sequence"/>
</dbReference>
<comment type="caution">
    <text evidence="5">The sequence shown here is derived from an EMBL/GenBank/DDBJ whole genome shotgun (WGS) entry which is preliminary data.</text>
</comment>
<name>A0ABW2QV40_9NEIS</name>
<dbReference type="SUPFAM" id="SSF52777">
    <property type="entry name" value="CoA-dependent acyltransferases"/>
    <property type="match status" value="4"/>
</dbReference>
<dbReference type="SUPFAM" id="SSF56601">
    <property type="entry name" value="beta-lactamase/transpeptidase-like"/>
    <property type="match status" value="1"/>
</dbReference>
<dbReference type="InterPro" id="IPR001242">
    <property type="entry name" value="Condensation_dom"/>
</dbReference>
<dbReference type="RefSeq" id="WP_380185927.1">
    <property type="nucleotide sequence ID" value="NZ_JBHTBQ010000005.1"/>
</dbReference>
<comment type="cofactor">
    <cofactor evidence="1">
        <name>pantetheine 4'-phosphate</name>
        <dbReference type="ChEBI" id="CHEBI:47942"/>
    </cofactor>
</comment>
<dbReference type="InterPro" id="IPR006162">
    <property type="entry name" value="Ppantetheine_attach_site"/>
</dbReference>
<dbReference type="InterPro" id="IPR020806">
    <property type="entry name" value="PKS_PP-bd"/>
</dbReference>
<organism evidence="5 6">
    <name type="scientific">Iodobacter arcticus</name>
    <dbReference type="NCBI Taxonomy" id="590593"/>
    <lineage>
        <taxon>Bacteria</taxon>
        <taxon>Pseudomonadati</taxon>
        <taxon>Pseudomonadota</taxon>
        <taxon>Betaproteobacteria</taxon>
        <taxon>Neisseriales</taxon>
        <taxon>Chitinibacteraceae</taxon>
        <taxon>Iodobacter</taxon>
    </lineage>
</organism>
<keyword evidence="3" id="KW-0597">Phosphoprotein</keyword>
<dbReference type="InterPro" id="IPR010071">
    <property type="entry name" value="AA_adenyl_dom"/>
</dbReference>
<dbReference type="PROSITE" id="PS00012">
    <property type="entry name" value="PHOSPHOPANTETHEINE"/>
    <property type="match status" value="1"/>
</dbReference>
<dbReference type="PANTHER" id="PTHR45527:SF1">
    <property type="entry name" value="FATTY ACID SYNTHASE"/>
    <property type="match status" value="1"/>
</dbReference>
<dbReference type="Gene3D" id="3.30.559.30">
    <property type="entry name" value="Nonribosomal peptide synthetase, condensation domain"/>
    <property type="match status" value="2"/>
</dbReference>
<gene>
    <name evidence="5" type="ORF">ACFQNF_02815</name>
</gene>
<dbReference type="SMART" id="SM00823">
    <property type="entry name" value="PKS_PP"/>
    <property type="match status" value="2"/>
</dbReference>
<feature type="domain" description="Carrier" evidence="4">
    <location>
        <begin position="544"/>
        <end position="619"/>
    </location>
</feature>
<reference evidence="6" key="1">
    <citation type="journal article" date="2019" name="Int. J. Syst. Evol. Microbiol.">
        <title>The Global Catalogue of Microorganisms (GCM) 10K type strain sequencing project: providing services to taxonomists for standard genome sequencing and annotation.</title>
        <authorList>
            <consortium name="The Broad Institute Genomics Platform"/>
            <consortium name="The Broad Institute Genome Sequencing Center for Infectious Disease"/>
            <person name="Wu L."/>
            <person name="Ma J."/>
        </authorList>
    </citation>
    <scope>NUCLEOTIDE SEQUENCE [LARGE SCALE GENOMIC DNA]</scope>
    <source>
        <strain evidence="6">CCUG 62945</strain>
    </source>
</reference>
<sequence>MTKYFVHKKFAETASLFPNETAIAESQRQISYQQLNTYANNLAYHISDTTHQIGKPVGLFLPKSIEYILGVLAVLKSDQAFLPLSQEQPDARLGDILRKAQPSLIMTTKELALSLKKTLAALDLQHITIKIFNYGNTGELELTHLDSGALLHKPYPDTDPRMSATPEDSNYIMFTSGTTGDPKAIVGCHKSLSHFIHWEMKEFALSSHLRIAQLAPITFDVSLRDIFVPLLSGGVCCIPEPEVQFDARRLLLWISNSHINLIHCVPSIFRLLMTELEADNNTQEYNKQKLNHLKHILLAGEPLFGRDVNRWITLVGNDIELVNLYGPSETTLAKLFYRLKGPVEQANQMIPIGNPIANTAVLIIANNTLCRVGDIGEIYIKTPFRSKGYLNDQPLTDLSFIQNPLNPDNEDIIYKTGDLGRYLENHSVEVLGRLDRQVKLNGIRVELNDIEGHIHNLPEIDQCFINLYKDEDQSSKLVCYYTCHQDISITEIKSLLADKLSANLIPNMMIKLNSFPLMLNGKVDKKALPNPATYFNDFNIKEEQDLSPTELILSEIWRTSLGAANLSKSHHFFDLGGTSLTVMKVLGEMYRQLNIEISIQDFYQHDTISALADHIDKLPVLTSVDYQAITLAPKQHYYPLSRQQQSLWLSETLADQPGHFTIPGACQLTGDLNRQAFNQAIDALISRHDNLRVVIDEEENGIPRQRIKGDFHYPLDIIDLSTCPDAAKQARTIMLSDSQQAFNLAEAPLFRLKLFMLDKQNHYFYFCFHHLIFDAWSMGLFGQELMSAYQILATGGEYKPAPLAIQYQDFCHWQTLEQQQEKQIAQKNYWLNLFAHSTPILELPTDFPRPQQKHFRGAQLDFTIDSGMTKQLKRLSINQNSSLFSLLMSIYQVLLAKYTNEQDIVVGFPTAGRDHPDLNPLMGMFVNTLPLRSQCDDKLSFNEFLRQTTNNINDALDHQSYGLEDLVNALDLPRDMSRAPLFDTIFMLQNFEQIKQKNKQLILSELPTLQHTPWYDLTFKWIESEGLLHCNIIYDEDLFTSATVSRLGQHFTTIVRMVLAQPDIKLANISLLTAAEQLQLIDDLRPNDSPINEPNIVGCFENQAKIAPSTIALSFFEQKISYESLNRQANQLARYMQTLGVKPGDVIGCHMPRSPLMITSALAILKLGAIYLPLEISYPQARKEYIIADSGISFVLSNTNKEDDNLSHIFKDICWINADAPQIINFDSNNLPLIPATNDLAYIIYTSGSTGKPKGTLGHHLGVVNLAQHFKVYLNLTANDRFLQFANCSFDASIFEIFITLLSGSTLVLITEEIILDTHDFEDYLNQQQVTVTVLPPTYVRQLTPEHLNSLKTLLTAGSTTDHTLVEKWLDKVRYINAYGPTETTVCASVFEVSASAWADLKQNNKPIPIGKAISNLRLDVLDPHLQQLPAGISGELYISGLGVSHGYLNQTGLTKQYFTQNPHMPELPMYKTGDLARRLADGNIEFLGRKDDQVKIRGYRIEPMEIEHQLLQLEQIADARVLVNGKASQQYLSAYYIGVADDESIIRQALSSTLPKYMIPSTFTALRTFPMTPNNKVDSSALRKLSEQQKGGIISLPNSKDIEASIASIWKRILNINHINQTQSFIELGGDSIKAIQTVAELKKLGLKIKANHILQYPTIEQLSQHVTYALQEDNIQVQGQVPLTPIQQWFFNHYQGDKNKFFQHALLSFTDKIHQATLQQAMQEVMKQHDSLRSSFVYDIDSKQWRQEVLTPNISIDFHCIHLEKIDHTLMAIHMNALANQSWLNKSPLLQGIIFKAETSDDHVFLLAHHLIVDTVSWWILLDDIEKSYQQLLAGKKVDLGSKTSSLQQWSQQLHKFSKSETLQQERELWCQTDQALNSAFRFAPSKEQTDTDNISLVLSQSQTKALLRQNIHQGIAVHELLLTLHARAMANIFGANQYSVIIENHGREECFDTLDVSRTVGWFTSIYPLVLAQNKPCPLLLDIAKTKSILQQAPNKGLGYGVLNYLPSNKSITETYSNIMPQASFNYYGTFDRQSQRSRIVDVAKFDLPALRPPLQHVMDISGSIRGGQLHIELHYNNNRLATDLAQQWLAHINKELIDYIHLKYDKNMPKVDQAFEQKLQTGIDKILTQYEIPGLVLGARFPNGETVICCRGISNTQTQAKLTKNHQFRIGSLSKTFVATLILQLVDEGKISLTQAVGDILSPSLINNSGIDKKITVRQLLNHTSGLEDYINNGEFKDICLNQPEKIWEPEELLRYFNTSVTPPLLETHSQWRYSSSGYILLGLIIEKVTGEKFEQLLFNRITAPLGLQNTHFADNNACQKSLASGHDKQLNPLPNKDTSFTWAAGGLISTVEDLLTWQAAINDGRLLSQEMQKQRLDFIDLPAHVSLDQHIQAGLGIFNIEGHLGHVGDMLGHEAAILAHDDVQLVVLLNGETKHPAMVFGGSIFEAIFELI</sequence>
<keyword evidence="6" id="KW-1185">Reference proteome</keyword>
<dbReference type="NCBIfam" id="NF003417">
    <property type="entry name" value="PRK04813.1"/>
    <property type="match status" value="2"/>
</dbReference>
<dbReference type="CDD" id="cd19531">
    <property type="entry name" value="LCL_NRPS-like"/>
    <property type="match status" value="1"/>
</dbReference>
<dbReference type="Pfam" id="PF00144">
    <property type="entry name" value="Beta-lactamase"/>
    <property type="match status" value="1"/>
</dbReference>
<protein>
    <submittedName>
        <fullName evidence="5">Amino acid adenylation domain-containing protein</fullName>
    </submittedName>
</protein>
<dbReference type="Gene3D" id="3.40.710.10">
    <property type="entry name" value="DD-peptidase/beta-lactamase superfamily"/>
    <property type="match status" value="1"/>
</dbReference>
<dbReference type="Gene3D" id="3.30.300.30">
    <property type="match status" value="2"/>
</dbReference>
<dbReference type="InterPro" id="IPR001466">
    <property type="entry name" value="Beta-lactam-related"/>
</dbReference>
<dbReference type="NCBIfam" id="TIGR01733">
    <property type="entry name" value="AA-adenyl-dom"/>
    <property type="match status" value="2"/>
</dbReference>
<evidence type="ECO:0000313" key="6">
    <source>
        <dbReference type="Proteomes" id="UP001596473"/>
    </source>
</evidence>
<dbReference type="InterPro" id="IPR009081">
    <property type="entry name" value="PP-bd_ACP"/>
</dbReference>
<dbReference type="InterPro" id="IPR020845">
    <property type="entry name" value="AMP-binding_CS"/>
</dbReference>
<evidence type="ECO:0000256" key="2">
    <source>
        <dbReference type="ARBA" id="ARBA00022450"/>
    </source>
</evidence>
<dbReference type="SMART" id="SM01294">
    <property type="entry name" value="PKS_PP_betabranch"/>
    <property type="match status" value="1"/>
</dbReference>
<evidence type="ECO:0000313" key="5">
    <source>
        <dbReference type="EMBL" id="MFC7418805.1"/>
    </source>
</evidence>
<dbReference type="InterPro" id="IPR036736">
    <property type="entry name" value="ACP-like_sf"/>
</dbReference>
<dbReference type="Pfam" id="PF00501">
    <property type="entry name" value="AMP-binding"/>
    <property type="match status" value="2"/>
</dbReference>
<keyword evidence="2" id="KW-0596">Phosphopantetheine</keyword>
<accession>A0ABW2QV40</accession>
<dbReference type="Gene3D" id="2.30.38.10">
    <property type="entry name" value="Luciferase, Domain 3"/>
    <property type="match status" value="1"/>
</dbReference>
<dbReference type="InterPro" id="IPR000873">
    <property type="entry name" value="AMP-dep_synth/lig_dom"/>
</dbReference>
<feature type="domain" description="Carrier" evidence="4">
    <location>
        <begin position="1598"/>
        <end position="1672"/>
    </location>
</feature>
<dbReference type="PANTHER" id="PTHR45527">
    <property type="entry name" value="NONRIBOSOMAL PEPTIDE SYNTHETASE"/>
    <property type="match status" value="1"/>
</dbReference>
<dbReference type="CDD" id="cd05930">
    <property type="entry name" value="A_NRPS"/>
    <property type="match status" value="2"/>
</dbReference>
<dbReference type="Pfam" id="PF00668">
    <property type="entry name" value="Condensation"/>
    <property type="match status" value="2"/>
</dbReference>
<dbReference type="SUPFAM" id="SSF47336">
    <property type="entry name" value="ACP-like"/>
    <property type="match status" value="2"/>
</dbReference>
<evidence type="ECO:0000259" key="4">
    <source>
        <dbReference type="PROSITE" id="PS50075"/>
    </source>
</evidence>
<dbReference type="Gene3D" id="3.30.559.10">
    <property type="entry name" value="Chloramphenicol acetyltransferase-like domain"/>
    <property type="match status" value="2"/>
</dbReference>
<dbReference type="Gene3D" id="3.40.50.12780">
    <property type="entry name" value="N-terminal domain of ligase-like"/>
    <property type="match status" value="1"/>
</dbReference>
<evidence type="ECO:0000256" key="1">
    <source>
        <dbReference type="ARBA" id="ARBA00001957"/>
    </source>
</evidence>
<evidence type="ECO:0000256" key="3">
    <source>
        <dbReference type="ARBA" id="ARBA00022553"/>
    </source>
</evidence>
<dbReference type="EMBL" id="JBHTBQ010000005">
    <property type="protein sequence ID" value="MFC7418805.1"/>
    <property type="molecule type" value="Genomic_DNA"/>
</dbReference>
<dbReference type="InterPro" id="IPR012338">
    <property type="entry name" value="Beta-lactam/transpept-like"/>
</dbReference>
<dbReference type="PROSITE" id="PS50075">
    <property type="entry name" value="CARRIER"/>
    <property type="match status" value="2"/>
</dbReference>
<dbReference type="InterPro" id="IPR042099">
    <property type="entry name" value="ANL_N_sf"/>
</dbReference>
<dbReference type="Gene3D" id="3.40.50.980">
    <property type="match status" value="2"/>
</dbReference>
<dbReference type="Gene3D" id="1.10.1200.10">
    <property type="entry name" value="ACP-like"/>
    <property type="match status" value="2"/>
</dbReference>
<dbReference type="PROSITE" id="PS00455">
    <property type="entry name" value="AMP_BINDING"/>
    <property type="match status" value="2"/>
</dbReference>
<dbReference type="SUPFAM" id="SSF56801">
    <property type="entry name" value="Acetyl-CoA synthetase-like"/>
    <property type="match status" value="2"/>
</dbReference>
<proteinExistence type="predicted"/>
<dbReference type="InterPro" id="IPR045851">
    <property type="entry name" value="AMP-bd_C_sf"/>
</dbReference>
<dbReference type="Pfam" id="PF00550">
    <property type="entry name" value="PP-binding"/>
    <property type="match status" value="2"/>
</dbReference>
<dbReference type="InterPro" id="IPR023213">
    <property type="entry name" value="CAT-like_dom_sf"/>
</dbReference>